<dbReference type="Proteomes" id="UP000319209">
    <property type="component" value="Chromosome"/>
</dbReference>
<keyword evidence="3" id="KW-1185">Reference proteome</keyword>
<reference evidence="2 3" key="1">
    <citation type="submission" date="2019-07" db="EMBL/GenBank/DDBJ databases">
        <title>Genome sequencing for Formosa sp. PS13.</title>
        <authorList>
            <person name="Park S.-J."/>
        </authorList>
    </citation>
    <scope>NUCLEOTIDE SEQUENCE [LARGE SCALE GENOMIC DNA]</scope>
    <source>
        <strain evidence="2 3">PS13</strain>
    </source>
</reference>
<evidence type="ECO:0000313" key="2">
    <source>
        <dbReference type="EMBL" id="QDO92814.1"/>
    </source>
</evidence>
<dbReference type="AlphaFoldDB" id="A0A516GMR2"/>
<gene>
    <name evidence="2" type="ORF">FNB79_02085</name>
</gene>
<proteinExistence type="predicted"/>
<dbReference type="OrthoDB" id="1247025at2"/>
<sequence length="233" mass="26413">MVSNNFENNIKESLEKRRIQPSVQAWQQLDSKLKTQEHKRAFKPYWFVAIAASFVGVALLSTWVFTTKNTKSELPVVEVELPLKENNPVNDSSNSFKDDVVISKIEEKGVTKNHQPAPKTKKGTAYFLKQHTPISNKTQKTEDLIVEELASNSEVIPQNITVSTEDYIEDLLKEAEAQITLDQALNDKQHTVDSEALLEGVENEIEHSFREKVFDAVKSGFKKVKTAVVERND</sequence>
<evidence type="ECO:0000313" key="3">
    <source>
        <dbReference type="Proteomes" id="UP000319209"/>
    </source>
</evidence>
<keyword evidence="1" id="KW-0812">Transmembrane</keyword>
<dbReference type="RefSeq" id="WP_143379723.1">
    <property type="nucleotide sequence ID" value="NZ_CP041637.1"/>
</dbReference>
<dbReference type="KEGG" id="fop:FNB79_02085"/>
<protein>
    <submittedName>
        <fullName evidence="2">Uncharacterized protein</fullName>
    </submittedName>
</protein>
<accession>A0A516GMR2</accession>
<keyword evidence="1" id="KW-0472">Membrane</keyword>
<dbReference type="EMBL" id="CP041637">
    <property type="protein sequence ID" value="QDO92814.1"/>
    <property type="molecule type" value="Genomic_DNA"/>
</dbReference>
<evidence type="ECO:0000256" key="1">
    <source>
        <dbReference type="SAM" id="Phobius"/>
    </source>
</evidence>
<keyword evidence="1" id="KW-1133">Transmembrane helix</keyword>
<name>A0A516GMR2_9FLAO</name>
<organism evidence="2 3">
    <name type="scientific">Formosa sediminum</name>
    <dbReference type="NCBI Taxonomy" id="2594004"/>
    <lineage>
        <taxon>Bacteria</taxon>
        <taxon>Pseudomonadati</taxon>
        <taxon>Bacteroidota</taxon>
        <taxon>Flavobacteriia</taxon>
        <taxon>Flavobacteriales</taxon>
        <taxon>Flavobacteriaceae</taxon>
        <taxon>Formosa</taxon>
    </lineage>
</organism>
<feature type="transmembrane region" description="Helical" evidence="1">
    <location>
        <begin position="44"/>
        <end position="65"/>
    </location>
</feature>